<dbReference type="AlphaFoldDB" id="C2EPM5"/>
<evidence type="ECO:0008006" key="3">
    <source>
        <dbReference type="Google" id="ProtNLM"/>
    </source>
</evidence>
<dbReference type="OrthoDB" id="9810135at2"/>
<dbReference type="HOGENOM" id="CLU_038547_0_0_9"/>
<proteinExistence type="predicted"/>
<dbReference type="RefSeq" id="WP_007126116.1">
    <property type="nucleotide sequence ID" value="NZ_AZFO01000058.1"/>
</dbReference>
<comment type="caution">
    <text evidence="1">The sequence shown here is derived from an EMBL/GenBank/DDBJ whole genome shotgun (WGS) entry which is preliminary data.</text>
</comment>
<reference evidence="1 2" key="1">
    <citation type="submission" date="2009-01" db="EMBL/GenBank/DDBJ databases">
        <authorList>
            <person name="Qin X."/>
            <person name="Bachman B."/>
            <person name="Battles P."/>
            <person name="Bell A."/>
            <person name="Bess C."/>
            <person name="Bickham C."/>
            <person name="Chaboub L."/>
            <person name="Chen D."/>
            <person name="Coyle M."/>
            <person name="Deiros D.R."/>
            <person name="Dinh H."/>
            <person name="Forbes L."/>
            <person name="Fowler G."/>
            <person name="Francisco L."/>
            <person name="Fu Q."/>
            <person name="Gubbala S."/>
            <person name="Hale W."/>
            <person name="Han Y."/>
            <person name="Hemphill L."/>
            <person name="Highlander S.K."/>
            <person name="Hirani K."/>
            <person name="Hogues M."/>
            <person name="Jackson L."/>
            <person name="Jakkamsetti A."/>
            <person name="Javaid M."/>
            <person name="Jiang H."/>
            <person name="Korchina V."/>
            <person name="Kovar C."/>
            <person name="Lara F."/>
            <person name="Lee S."/>
            <person name="Mata R."/>
            <person name="Mathew T."/>
            <person name="Moen C."/>
            <person name="Morales K."/>
            <person name="Munidasa M."/>
            <person name="Nazareth L."/>
            <person name="Ngo R."/>
            <person name="Nguyen L."/>
            <person name="Okwuonu G."/>
            <person name="Ongeri F."/>
            <person name="Patil S."/>
            <person name="Petrosino J."/>
            <person name="Pham C."/>
            <person name="Pham P."/>
            <person name="Pu L.-L."/>
            <person name="Puazo M."/>
            <person name="Raj R."/>
            <person name="Reid J."/>
            <person name="Rouhana J."/>
            <person name="Saada N."/>
            <person name="Shang Y."/>
            <person name="Simmons D."/>
            <person name="Thornton R."/>
            <person name="Warren J."/>
            <person name="Weissenberger G."/>
            <person name="Zhang J."/>
            <person name="Zhang L."/>
            <person name="Zhou C."/>
            <person name="Zhu D."/>
            <person name="Muzny D."/>
            <person name="Worley K."/>
            <person name="Gibbs R."/>
        </authorList>
    </citation>
    <scope>NUCLEOTIDE SEQUENCE [LARGE SCALE GENOMIC DNA]</scope>
    <source>
        <strain evidence="1 2">DSM 16047</strain>
    </source>
</reference>
<keyword evidence="2" id="KW-1185">Reference proteome</keyword>
<dbReference type="eggNOG" id="ENOG5032TR0">
    <property type="taxonomic scope" value="Bacteria"/>
</dbReference>
<dbReference type="STRING" id="525365.HMPREF0548_1621"/>
<accession>C2EPM5</accession>
<protein>
    <recommendedName>
        <fullName evidence="3">Bacteriophage abortive infection AbiH</fullName>
    </recommendedName>
</protein>
<sequence length="499" mass="58632">MDSKEKRQLIVIGNGFDRQCGLETTYDNYFNTRFGIKCTEEVNKAFYRNTDIDDIQKDFYDNCEKVLIEIFKSKETKDSNLNIGDIINDVLSSFLLPLNEELNNKINTKTNASQMSEALRAHQELLKRLVDRSKEILEANYSKWDLIFLSAKVCLTSDPLAHWHDVETMIYRVVTWVLKDNIFKFCQNYSEDNENEYFDKTFYGYEFNSNLQNSKTIFRRIINICFHEDSKVTTKDDLAIKMLDDLNSFERNFAKFINDQVNYEDDVSRNKKDYLNSAKDLLKKLVFPNFEMSPDSVIIDVLNFNYSLDESDFLEMAIPNVHVNSWTNIHGIADYAKKSVQSSPPIFGIDSHDIFPSRRGEGVDFNDPRIFFTKAYRLINNHVNDIRNSSFQKNVDVITFMGHSLNKADYSYFETIFDMYDIFHSNVKLEFYYYKGYNKFSIVEDPKLKIKQSERETIKKVVNLLTTYGETLKNEHGENIVNKLMLEQRLDVHVNPQQE</sequence>
<evidence type="ECO:0000313" key="2">
    <source>
        <dbReference type="Proteomes" id="UP000005583"/>
    </source>
</evidence>
<name>C2EPM5_9LACO</name>
<evidence type="ECO:0000313" key="1">
    <source>
        <dbReference type="EMBL" id="EEJ71497.1"/>
    </source>
</evidence>
<organism evidence="1 2">
    <name type="scientific">Lactobacillus ultunensis DSM 16047</name>
    <dbReference type="NCBI Taxonomy" id="525365"/>
    <lineage>
        <taxon>Bacteria</taxon>
        <taxon>Bacillati</taxon>
        <taxon>Bacillota</taxon>
        <taxon>Bacilli</taxon>
        <taxon>Lactobacillales</taxon>
        <taxon>Lactobacillaceae</taxon>
        <taxon>Lactobacillus</taxon>
    </lineage>
</organism>
<dbReference type="PATRIC" id="fig|525365.8.peg.1808"/>
<dbReference type="EMBL" id="ACGU01000071">
    <property type="protein sequence ID" value="EEJ71497.1"/>
    <property type="molecule type" value="Genomic_DNA"/>
</dbReference>
<gene>
    <name evidence="1" type="ORF">HMPREF0548_1621</name>
</gene>
<dbReference type="Proteomes" id="UP000005583">
    <property type="component" value="Unassembled WGS sequence"/>
</dbReference>